<feature type="region of interest" description="Disordered" evidence="1">
    <location>
        <begin position="41"/>
        <end position="63"/>
    </location>
</feature>
<name>A0A448WSB1_9PLAT</name>
<protein>
    <submittedName>
        <fullName evidence="2">Uncharacterized protein</fullName>
    </submittedName>
</protein>
<keyword evidence="3" id="KW-1185">Reference proteome</keyword>
<dbReference type="Proteomes" id="UP000784294">
    <property type="component" value="Unassembled WGS sequence"/>
</dbReference>
<gene>
    <name evidence="2" type="ORF">PXEA_LOCUS12404</name>
</gene>
<dbReference type="EMBL" id="CAAALY010039484">
    <property type="protein sequence ID" value="VEL18964.1"/>
    <property type="molecule type" value="Genomic_DNA"/>
</dbReference>
<evidence type="ECO:0000313" key="3">
    <source>
        <dbReference type="Proteomes" id="UP000784294"/>
    </source>
</evidence>
<accession>A0A448WSB1</accession>
<reference evidence="2" key="1">
    <citation type="submission" date="2018-11" db="EMBL/GenBank/DDBJ databases">
        <authorList>
            <consortium name="Pathogen Informatics"/>
        </authorList>
    </citation>
    <scope>NUCLEOTIDE SEQUENCE</scope>
</reference>
<dbReference type="AlphaFoldDB" id="A0A448WSB1"/>
<evidence type="ECO:0000256" key="1">
    <source>
        <dbReference type="SAM" id="MobiDB-lite"/>
    </source>
</evidence>
<sequence>MWRQSYADGYFKRLPWLRVGVSDRDTFGTATSRLDRLTPVSVAPPGRRARRQREAAMSREASSQVAMPDALACWQPRQNGKKNIFRRLAVVWREEALGANRRADVCRVSGQADKRAGRGGVFFSRPFSRTLQVDGGNGA</sequence>
<organism evidence="2 3">
    <name type="scientific">Protopolystoma xenopodis</name>
    <dbReference type="NCBI Taxonomy" id="117903"/>
    <lineage>
        <taxon>Eukaryota</taxon>
        <taxon>Metazoa</taxon>
        <taxon>Spiralia</taxon>
        <taxon>Lophotrochozoa</taxon>
        <taxon>Platyhelminthes</taxon>
        <taxon>Monogenea</taxon>
        <taxon>Polyopisthocotylea</taxon>
        <taxon>Polystomatidea</taxon>
        <taxon>Polystomatidae</taxon>
        <taxon>Protopolystoma</taxon>
    </lineage>
</organism>
<evidence type="ECO:0000313" key="2">
    <source>
        <dbReference type="EMBL" id="VEL18964.1"/>
    </source>
</evidence>
<comment type="caution">
    <text evidence="2">The sequence shown here is derived from an EMBL/GenBank/DDBJ whole genome shotgun (WGS) entry which is preliminary data.</text>
</comment>
<proteinExistence type="predicted"/>